<protein>
    <submittedName>
        <fullName evidence="1">Uncharacterized protein</fullName>
    </submittedName>
</protein>
<evidence type="ECO:0000313" key="2">
    <source>
        <dbReference type="Proteomes" id="UP001148662"/>
    </source>
</evidence>
<proteinExistence type="predicted"/>
<dbReference type="EMBL" id="JANHOG010001816">
    <property type="protein sequence ID" value="KAJ3531247.1"/>
    <property type="molecule type" value="Genomic_DNA"/>
</dbReference>
<evidence type="ECO:0000313" key="1">
    <source>
        <dbReference type="EMBL" id="KAJ3531247.1"/>
    </source>
</evidence>
<comment type="caution">
    <text evidence="1">The sequence shown here is derived from an EMBL/GenBank/DDBJ whole genome shotgun (WGS) entry which is preliminary data.</text>
</comment>
<dbReference type="Proteomes" id="UP001148662">
    <property type="component" value="Unassembled WGS sequence"/>
</dbReference>
<keyword evidence="2" id="KW-1185">Reference proteome</keyword>
<gene>
    <name evidence="1" type="ORF">NM688_g7601</name>
</gene>
<name>A0ACC1S3G4_9APHY</name>
<organism evidence="1 2">
    <name type="scientific">Phlebia brevispora</name>
    <dbReference type="NCBI Taxonomy" id="194682"/>
    <lineage>
        <taxon>Eukaryota</taxon>
        <taxon>Fungi</taxon>
        <taxon>Dikarya</taxon>
        <taxon>Basidiomycota</taxon>
        <taxon>Agaricomycotina</taxon>
        <taxon>Agaricomycetes</taxon>
        <taxon>Polyporales</taxon>
        <taxon>Meruliaceae</taxon>
        <taxon>Phlebia</taxon>
    </lineage>
</organism>
<reference evidence="1" key="1">
    <citation type="submission" date="2022-07" db="EMBL/GenBank/DDBJ databases">
        <title>Genome Sequence of Phlebia brevispora.</title>
        <authorList>
            <person name="Buettner E."/>
        </authorList>
    </citation>
    <scope>NUCLEOTIDE SEQUENCE</scope>
    <source>
        <strain evidence="1">MPL23</strain>
    </source>
</reference>
<sequence length="501" mass="56128">MALHRSSSATFSANSSSSMCAVLPSNNTRHRLLDLNDDVLDLILGYLPVEDARKFRLCARRASVVAEREAHRSLTLNVGYSIDVARKFNALYSGKDYRFPWLREVTVREASRSAIEQYHEEAAKVLLEVLSKAHNLRKLTCCGLYKLLEVKPELSNKIKTLDSLDTLIFEGPDLWPSPFIPSFRALSDTSGANNETLNLRSLSALTLTRLNADNIPVASKLNSLERLVVGELSGDLSRLVDFAPNLVSLEVAHVLLSNVVITPEHGWKALNRIEGTPVAIHRLLPLIHCRVHHVIFRLDLRGGMAPRLSREVVEHVSPCHLSIRGQPKPNSEASFYEELSHAPPSLFCLELEAPNDDRPFARWMMQLPSLLKNFSSLLCLNLHANCFLEFARQRSMSGTSNEPVDTVSKMAHYVGWKVPSLQFLLCGYTGSRKDQLGLAFGYRLPRRESARSYATWMLGRALRPLSRAAAEQVRLKLRDASTYDSALRIADQLFPVETIAP</sequence>
<accession>A0ACC1S3G4</accession>